<reference evidence="2" key="1">
    <citation type="journal article" date="2015" name="Nat. Genet.">
        <title>The genome and transcriptome of the zoonotic hookworm Ancylostoma ceylanicum identify infection-specific gene families.</title>
        <authorList>
            <person name="Schwarz E.M."/>
            <person name="Hu Y."/>
            <person name="Antoshechkin I."/>
            <person name="Miller M.M."/>
            <person name="Sternberg P.W."/>
            <person name="Aroian R.V."/>
        </authorList>
    </citation>
    <scope>NUCLEOTIDE SEQUENCE</scope>
    <source>
        <strain evidence="2">HY135</strain>
    </source>
</reference>
<dbReference type="Proteomes" id="UP000024635">
    <property type="component" value="Unassembled WGS sequence"/>
</dbReference>
<sequence length="96" mass="11051">MRQFYVRQSISSCSQWHASASVPSQASHPPSVSLSKARRWIPQLRKITAAVYIVTSQFYYCSVSEGLDLKKQVENWLKELVLETPKRRQMCMENSG</sequence>
<organism evidence="1 2">
    <name type="scientific">Ancylostoma ceylanicum</name>
    <dbReference type="NCBI Taxonomy" id="53326"/>
    <lineage>
        <taxon>Eukaryota</taxon>
        <taxon>Metazoa</taxon>
        <taxon>Ecdysozoa</taxon>
        <taxon>Nematoda</taxon>
        <taxon>Chromadorea</taxon>
        <taxon>Rhabditida</taxon>
        <taxon>Rhabditina</taxon>
        <taxon>Rhabditomorpha</taxon>
        <taxon>Strongyloidea</taxon>
        <taxon>Ancylostomatidae</taxon>
        <taxon>Ancylostomatinae</taxon>
        <taxon>Ancylostoma</taxon>
    </lineage>
</organism>
<name>A0A016WKA3_9BILA</name>
<proteinExistence type="predicted"/>
<dbReference type="AlphaFoldDB" id="A0A016WKA3"/>
<dbReference type="EMBL" id="JARK01000221">
    <property type="protein sequence ID" value="EYC40269.1"/>
    <property type="molecule type" value="Genomic_DNA"/>
</dbReference>
<protein>
    <submittedName>
        <fullName evidence="1">Uncharacterized protein</fullName>
    </submittedName>
</protein>
<evidence type="ECO:0000313" key="2">
    <source>
        <dbReference type="Proteomes" id="UP000024635"/>
    </source>
</evidence>
<keyword evidence="2" id="KW-1185">Reference proteome</keyword>
<evidence type="ECO:0000313" key="1">
    <source>
        <dbReference type="EMBL" id="EYC40269.1"/>
    </source>
</evidence>
<accession>A0A016WKA3</accession>
<comment type="caution">
    <text evidence="1">The sequence shown here is derived from an EMBL/GenBank/DDBJ whole genome shotgun (WGS) entry which is preliminary data.</text>
</comment>
<gene>
    <name evidence="1" type="primary">Acey_s0621.g746</name>
    <name evidence="1" type="ORF">Y032_0621g746</name>
</gene>